<evidence type="ECO:0000313" key="6">
    <source>
        <dbReference type="EMBL" id="RXZ44353.1"/>
    </source>
</evidence>
<dbReference type="PANTHER" id="PTHR30146:SF148">
    <property type="entry name" value="HTH-TYPE TRANSCRIPTIONAL REPRESSOR PURR-RELATED"/>
    <property type="match status" value="1"/>
</dbReference>
<dbReference type="Pfam" id="PF13377">
    <property type="entry name" value="Peripla_BP_3"/>
    <property type="match status" value="1"/>
</dbReference>
<dbReference type="InterPro" id="IPR046335">
    <property type="entry name" value="LacI/GalR-like_sensor"/>
</dbReference>
<name>A0A4V1QRB9_9MICO</name>
<evidence type="ECO:0000256" key="4">
    <source>
        <dbReference type="ARBA" id="ARBA00023163"/>
    </source>
</evidence>
<protein>
    <submittedName>
        <fullName evidence="6">LacI family transcriptional regulator</fullName>
    </submittedName>
</protein>
<evidence type="ECO:0000256" key="3">
    <source>
        <dbReference type="ARBA" id="ARBA00023125"/>
    </source>
</evidence>
<dbReference type="GO" id="GO:0003700">
    <property type="term" value="F:DNA-binding transcription factor activity"/>
    <property type="evidence" value="ECO:0007669"/>
    <property type="project" value="TreeGrafter"/>
</dbReference>
<dbReference type="Gene3D" id="3.40.50.2300">
    <property type="match status" value="1"/>
</dbReference>
<dbReference type="AlphaFoldDB" id="A0A4V1QRB9"/>
<accession>A0A4V1QRB9</accession>
<proteinExistence type="predicted"/>
<dbReference type="InterPro" id="IPR028082">
    <property type="entry name" value="Peripla_BP_I"/>
</dbReference>
<organism evidence="6 7">
    <name type="scientific">Agromyces binzhouensis</name>
    <dbReference type="NCBI Taxonomy" id="1817495"/>
    <lineage>
        <taxon>Bacteria</taxon>
        <taxon>Bacillati</taxon>
        <taxon>Actinomycetota</taxon>
        <taxon>Actinomycetes</taxon>
        <taxon>Micrococcales</taxon>
        <taxon>Microbacteriaceae</taxon>
        <taxon>Agromyces</taxon>
    </lineage>
</organism>
<keyword evidence="7" id="KW-1185">Reference proteome</keyword>
<dbReference type="EMBL" id="SDPL01000393">
    <property type="protein sequence ID" value="RXZ44353.1"/>
    <property type="molecule type" value="Genomic_DNA"/>
</dbReference>
<evidence type="ECO:0000256" key="1">
    <source>
        <dbReference type="ARBA" id="ARBA00022491"/>
    </source>
</evidence>
<dbReference type="PANTHER" id="PTHR30146">
    <property type="entry name" value="LACI-RELATED TRANSCRIPTIONAL REPRESSOR"/>
    <property type="match status" value="1"/>
</dbReference>
<keyword evidence="4" id="KW-0804">Transcription</keyword>
<evidence type="ECO:0000313" key="7">
    <source>
        <dbReference type="Proteomes" id="UP000292881"/>
    </source>
</evidence>
<dbReference type="Proteomes" id="UP000292881">
    <property type="component" value="Unassembled WGS sequence"/>
</dbReference>
<sequence length="142" mass="14815">GFERALARAGLDPTAALVAEGTSDAAGGRVAARRLLDRPPGDRPTAVFCFNDQMAMGVYQVAAALGLDIPGDLSVIGVDDLDLVAEALDPGLTTVALPHREMGRWGMTTLLGLIDEREVPGSEPLLLRCELVERGSVGPPSP</sequence>
<evidence type="ECO:0000256" key="2">
    <source>
        <dbReference type="ARBA" id="ARBA00023015"/>
    </source>
</evidence>
<feature type="non-terminal residue" evidence="6">
    <location>
        <position position="1"/>
    </location>
</feature>
<gene>
    <name evidence="6" type="ORF">ESO86_14700</name>
</gene>
<evidence type="ECO:0000259" key="5">
    <source>
        <dbReference type="Pfam" id="PF13377"/>
    </source>
</evidence>
<keyword evidence="1" id="KW-0678">Repressor</keyword>
<dbReference type="GO" id="GO:0000976">
    <property type="term" value="F:transcription cis-regulatory region binding"/>
    <property type="evidence" value="ECO:0007669"/>
    <property type="project" value="TreeGrafter"/>
</dbReference>
<feature type="domain" description="Transcriptional regulator LacI/GalR-like sensor" evidence="5">
    <location>
        <begin position="1"/>
        <end position="137"/>
    </location>
</feature>
<comment type="caution">
    <text evidence="6">The sequence shown here is derived from an EMBL/GenBank/DDBJ whole genome shotgun (WGS) entry which is preliminary data.</text>
</comment>
<keyword evidence="2" id="KW-0805">Transcription regulation</keyword>
<keyword evidence="3" id="KW-0238">DNA-binding</keyword>
<dbReference type="RefSeq" id="WP_165307925.1">
    <property type="nucleotide sequence ID" value="NZ_SDPL01000393.1"/>
</dbReference>
<reference evidence="6 7" key="1">
    <citation type="submission" date="2019-01" db="EMBL/GenBank/DDBJ databases">
        <authorList>
            <person name="Li J."/>
        </authorList>
    </citation>
    <scope>NUCLEOTIDE SEQUENCE [LARGE SCALE GENOMIC DNA]</scope>
    <source>
        <strain evidence="6 7">CGMCC 4.7180</strain>
    </source>
</reference>
<dbReference type="SUPFAM" id="SSF53822">
    <property type="entry name" value="Periplasmic binding protein-like I"/>
    <property type="match status" value="1"/>
</dbReference>